<sequence length="244" mass="26235">MAAKKKLGKGLTKEEIDDIIKRTSNPGVASRIMAEVSGTGEQNTFKTLARVAIGLSIVAATGAGLVAATAASGSVMPLLLGAYFINRIIDDPTSTVARLNSIAAPITDKLARLFDSWWSSLDVERLKDLSKTESLSAAARITFKKITARSPYDDSEKTTYVINRAGKNCGVINWDKSCGSCSEKSTGWVVTLFDGFNETAYRSGRGQNANEPFTAVHKGEVKLQNPSRMTLDLARSWARGALRA</sequence>
<proteinExistence type="predicted"/>
<reference evidence="2 3" key="1">
    <citation type="submission" date="2017-01" db="EMBL/GenBank/DDBJ databases">
        <authorList>
            <person name="Mah S.A."/>
            <person name="Swanson W.J."/>
            <person name="Moy G.W."/>
            <person name="Vacquier V.D."/>
        </authorList>
    </citation>
    <scope>NUCLEOTIDE SEQUENCE [LARGE SCALE GENOMIC DNA]</scope>
</reference>
<dbReference type="EMBL" id="KY448244">
    <property type="protein sequence ID" value="AQT28623.1"/>
    <property type="molecule type" value="Genomic_DNA"/>
</dbReference>
<keyword evidence="1" id="KW-1133">Transmembrane helix</keyword>
<protein>
    <submittedName>
        <fullName evidence="2">Uncharacterized protein</fullName>
    </submittedName>
</protein>
<name>A0A1S6L379_9CAUD</name>
<gene>
    <name evidence="2" type="ORF">YOLOSWAG_143</name>
</gene>
<accession>A0A1S6L379</accession>
<feature type="transmembrane region" description="Helical" evidence="1">
    <location>
        <begin position="52"/>
        <end position="85"/>
    </location>
</feature>
<organism evidence="2 3">
    <name type="scientific">Erwinia phage vB_EamM_Yoloswag</name>
    <dbReference type="NCBI Taxonomy" id="1958956"/>
    <lineage>
        <taxon>Viruses</taxon>
        <taxon>Duplodnaviria</taxon>
        <taxon>Heunggongvirae</taxon>
        <taxon>Uroviricota</taxon>
        <taxon>Caudoviricetes</taxon>
        <taxon>Yoloswagvirus</taxon>
        <taxon>Yoloswagvirus yoloswag</taxon>
    </lineage>
</organism>
<evidence type="ECO:0000313" key="3">
    <source>
        <dbReference type="Proteomes" id="UP000221250"/>
    </source>
</evidence>
<keyword evidence="3" id="KW-1185">Reference proteome</keyword>
<keyword evidence="1" id="KW-0472">Membrane</keyword>
<evidence type="ECO:0000256" key="1">
    <source>
        <dbReference type="SAM" id="Phobius"/>
    </source>
</evidence>
<evidence type="ECO:0000313" key="2">
    <source>
        <dbReference type="EMBL" id="AQT28623.1"/>
    </source>
</evidence>
<dbReference type="Proteomes" id="UP000221250">
    <property type="component" value="Segment"/>
</dbReference>
<keyword evidence="1" id="KW-0812">Transmembrane</keyword>